<dbReference type="InterPro" id="IPR048265">
    <property type="entry name" value="Rax2-like_third"/>
</dbReference>
<dbReference type="Pfam" id="PF20843">
    <property type="entry name" value="Rax2_3"/>
    <property type="match status" value="1"/>
</dbReference>
<dbReference type="InterPro" id="IPR015915">
    <property type="entry name" value="Kelch-typ_b-propeller"/>
</dbReference>
<accession>A0A0D2GJW2</accession>
<dbReference type="Proteomes" id="UP000053029">
    <property type="component" value="Unassembled WGS sequence"/>
</dbReference>
<evidence type="ECO:0000256" key="1">
    <source>
        <dbReference type="SAM" id="Phobius"/>
    </source>
</evidence>
<keyword evidence="1" id="KW-0472">Membrane</keyword>
<sequence length="1225" mass="127734">MHLLSRFGSKASTALLLLATHAVSQTVPSPNLDIKSLGQVTLAGDFDAISVYTSIGQREGLSGNGTQSILSRLPNGAFDILSSTDASIEALCPLVVNNTLMGIVVGGNFTSVGGVAARSLAWMNATSLEIQAIGGVQGTVSALYCDQDNGILYVGGAFDAGNSTNAIGWAAGGWSSLPFAGFDGPVSSITKAPDGHIIFGGSFTGLGNISSSSLNNPEIQVINLSTANLTARGNTSTAGLGDPKNIVCPSNSTDASSNFLLADNTAGSWRADLAFGFEPTKLRLWQTSQSGKGTKTWRFTAHPLNGILNFTTTDPTTGDLISCSATCPLAEYNASQPYQDFFFVNLVGMNSFTIDISAWYGSGGGLGGIELFQNDIFSYAIEAFNEPTCEATSIRSEATATGPWYTTPSRESVSDYLTVVVGPTTVDNTLIVFEPNVPQSGNYSIIVYTPGCLQDSSCSARAIVNVTGSLTQDGKQSFGTTIFQTNDFDKYDIVYQGHVDASTSSFRPAVTLRPSGQQDAQLVVASRVKFGFTSTTGGLNGLFDYDPDNQTVDYATADFSKSAINNAGTTLKPNANVLALATRDDTIYAAGRFSDDVFENIMAFRNNNASSLPDGGLNDAVNDLYSLDDFLYVAGNFTNTAQANVDGLSNVAAYQYSKNAWVPLGAGLDGPVEAVEPMQLNISQSGGPETVIAFSGAFSGAFTRILASGSTAVSRVDGLAIWVPSQKGWLANLDVPKEALVGRLYAATFLPNNTWLGAGTLNSLGLAISGAAGLQSESGGQVALSRLPINITPSDVQSATRKRAVQATQNATGVNTGLYYTAHGQNVTVLGGHFTATASGGSTIENLMFMNGSNNDQVTGPPTGLDASSTVLALALSDNILFAGGTISGRVENTDINGLVLYDMSTAAYRAIQPASLQGNNVTVNAIAPQSGSTAVYVGGSFDRTSQELSCPVVCMYDTATSQWNTVGTELGGTVSSLFWMTKSNLLAAGDLRVQGNQTSLATYSTDSQTWSVYPVAGIPGPVTAFCPATTDADHMWVAGTATNGSTFLVEIDGDNVRPVVDAFDDGTTIRGLQIMPLTRDHGSTAFLDNDYALLVTGQLNINGFGNAAAALFNGTHMEPLILASTADGSPGSISQVFSSQTNVLRSSEGGHSLGIVILVALCAALGTIFLIILIGIILNYIQRKRAGYKSVPSVPYTDKHSNIHRVPPEALLGNLGTKTGVPAV</sequence>
<dbReference type="OrthoDB" id="2503993at2759"/>
<protein>
    <submittedName>
        <fullName evidence="6">Unplaced genomic scaffold supercont1.5, whole genome shotgun sequence</fullName>
    </submittedName>
</protein>
<feature type="domain" description="Rax2-like second" evidence="4">
    <location>
        <begin position="219"/>
        <end position="366"/>
    </location>
</feature>
<name>A0A0D2GJW2_9EURO</name>
<keyword evidence="2" id="KW-0732">Signal</keyword>
<gene>
    <name evidence="6" type="ORF">Z517_08689</name>
</gene>
<dbReference type="HOGENOM" id="CLU_005863_0_0_1"/>
<dbReference type="GeneID" id="25308179"/>
<dbReference type="InterPro" id="IPR011043">
    <property type="entry name" value="Gal_Oxase/kelch_b-propeller"/>
</dbReference>
<organism evidence="6 7">
    <name type="scientific">Fonsecaea pedrosoi CBS 271.37</name>
    <dbReference type="NCBI Taxonomy" id="1442368"/>
    <lineage>
        <taxon>Eukaryota</taxon>
        <taxon>Fungi</taxon>
        <taxon>Dikarya</taxon>
        <taxon>Ascomycota</taxon>
        <taxon>Pezizomycotina</taxon>
        <taxon>Eurotiomycetes</taxon>
        <taxon>Chaetothyriomycetidae</taxon>
        <taxon>Chaetothyriales</taxon>
        <taxon>Herpotrichiellaceae</taxon>
        <taxon>Fonsecaea</taxon>
    </lineage>
</organism>
<dbReference type="SUPFAM" id="SSF50965">
    <property type="entry name" value="Galactose oxidase, central domain"/>
    <property type="match status" value="1"/>
</dbReference>
<dbReference type="Pfam" id="PF20842">
    <property type="entry name" value="Rax2_2"/>
    <property type="match status" value="1"/>
</dbReference>
<dbReference type="VEuPathDB" id="FungiDB:Z517_08689"/>
<evidence type="ECO:0000313" key="6">
    <source>
        <dbReference type="EMBL" id="KIW78850.1"/>
    </source>
</evidence>
<reference evidence="6 7" key="1">
    <citation type="submission" date="2015-01" db="EMBL/GenBank/DDBJ databases">
        <title>The Genome Sequence of Fonsecaea pedrosoi CBS 271.37.</title>
        <authorList>
            <consortium name="The Broad Institute Genomics Platform"/>
            <person name="Cuomo C."/>
            <person name="de Hoog S."/>
            <person name="Gorbushina A."/>
            <person name="Stielow B."/>
            <person name="Teixiera M."/>
            <person name="Abouelleil A."/>
            <person name="Chapman S.B."/>
            <person name="Priest M."/>
            <person name="Young S.K."/>
            <person name="Wortman J."/>
            <person name="Nusbaum C."/>
            <person name="Birren B."/>
        </authorList>
    </citation>
    <scope>NUCLEOTIDE SEQUENCE [LARGE SCALE GENOMIC DNA]</scope>
    <source>
        <strain evidence="6 7">CBS 271.37</strain>
    </source>
</reference>
<evidence type="ECO:0000259" key="4">
    <source>
        <dbReference type="Pfam" id="PF20842"/>
    </source>
</evidence>
<dbReference type="RefSeq" id="XP_013282658.1">
    <property type="nucleotide sequence ID" value="XM_013427204.1"/>
</dbReference>
<dbReference type="Gene3D" id="2.120.10.80">
    <property type="entry name" value="Kelch-type beta propeller"/>
    <property type="match status" value="1"/>
</dbReference>
<dbReference type="InterPro" id="IPR048266">
    <property type="entry name" value="Rax2-like_second"/>
</dbReference>
<evidence type="ECO:0000259" key="5">
    <source>
        <dbReference type="Pfam" id="PF20843"/>
    </source>
</evidence>
<feature type="chain" id="PRO_5002242560" evidence="2">
    <location>
        <begin position="25"/>
        <end position="1225"/>
    </location>
</feature>
<feature type="domain" description="Rax2-like C-terminal" evidence="3">
    <location>
        <begin position="899"/>
        <end position="1147"/>
    </location>
</feature>
<keyword evidence="1" id="KW-1133">Transmembrane helix</keyword>
<dbReference type="GO" id="GO:1902929">
    <property type="term" value="C:plasma membrane of growing cell tip"/>
    <property type="evidence" value="ECO:0007669"/>
    <property type="project" value="TreeGrafter"/>
</dbReference>
<dbReference type="PANTHER" id="PTHR31778">
    <property type="entry name" value="BUD SITE SELECTION PROTEIN RAX2"/>
    <property type="match status" value="1"/>
</dbReference>
<evidence type="ECO:0000256" key="2">
    <source>
        <dbReference type="SAM" id="SignalP"/>
    </source>
</evidence>
<dbReference type="Pfam" id="PF12768">
    <property type="entry name" value="Rax2"/>
    <property type="match status" value="1"/>
</dbReference>
<dbReference type="SUPFAM" id="SSF101908">
    <property type="entry name" value="Putative isomerase YbhE"/>
    <property type="match status" value="1"/>
</dbReference>
<dbReference type="STRING" id="1442368.A0A0D2GJW2"/>
<evidence type="ECO:0000313" key="7">
    <source>
        <dbReference type="Proteomes" id="UP000053029"/>
    </source>
</evidence>
<dbReference type="EMBL" id="KN846973">
    <property type="protein sequence ID" value="KIW78850.1"/>
    <property type="molecule type" value="Genomic_DNA"/>
</dbReference>
<dbReference type="InterPro" id="IPR024982">
    <property type="entry name" value="Rax2-like_C"/>
</dbReference>
<evidence type="ECO:0000259" key="3">
    <source>
        <dbReference type="Pfam" id="PF12768"/>
    </source>
</evidence>
<feature type="transmembrane region" description="Helical" evidence="1">
    <location>
        <begin position="1154"/>
        <end position="1182"/>
    </location>
</feature>
<keyword evidence="1" id="KW-0812">Transmembrane</keyword>
<dbReference type="AlphaFoldDB" id="A0A0D2GJW2"/>
<keyword evidence="7" id="KW-1185">Reference proteome</keyword>
<dbReference type="PANTHER" id="PTHR31778:SF2">
    <property type="entry name" value="BUD SITE SELECTION PROTEIN RAX2"/>
    <property type="match status" value="1"/>
</dbReference>
<proteinExistence type="predicted"/>
<feature type="domain" description="Rax2-like third" evidence="5">
    <location>
        <begin position="377"/>
        <end position="531"/>
    </location>
</feature>
<feature type="signal peptide" evidence="2">
    <location>
        <begin position="1"/>
        <end position="24"/>
    </location>
</feature>